<dbReference type="RefSeq" id="WP_337332739.1">
    <property type="nucleotide sequence ID" value="NZ_JBBDGM010000010.1"/>
</dbReference>
<gene>
    <name evidence="1" type="ORF">WDU99_12220</name>
</gene>
<keyword evidence="2" id="KW-1185">Reference proteome</keyword>
<comment type="caution">
    <text evidence="1">The sequence shown here is derived from an EMBL/GenBank/DDBJ whole genome shotgun (WGS) entry which is preliminary data.</text>
</comment>
<evidence type="ECO:0008006" key="3">
    <source>
        <dbReference type="Google" id="ProtNLM"/>
    </source>
</evidence>
<dbReference type="Proteomes" id="UP001371224">
    <property type="component" value="Unassembled WGS sequence"/>
</dbReference>
<accession>A0ABU8LCN9</accession>
<protein>
    <recommendedName>
        <fullName evidence="3">Carboxypeptidase regulatory-like domain-containing protein</fullName>
    </recommendedName>
</protein>
<evidence type="ECO:0000313" key="1">
    <source>
        <dbReference type="EMBL" id="MEJ1089079.1"/>
    </source>
</evidence>
<reference evidence="1 2" key="1">
    <citation type="submission" date="2024-02" db="EMBL/GenBank/DDBJ databases">
        <authorList>
            <person name="Saticioglu I.B."/>
        </authorList>
    </citation>
    <scope>NUCLEOTIDE SEQUENCE [LARGE SCALE GENOMIC DNA]</scope>
    <source>
        <strain evidence="1 2">Mu-80</strain>
    </source>
</reference>
<proteinExistence type="predicted"/>
<dbReference type="EMBL" id="JBBDGM010000010">
    <property type="protein sequence ID" value="MEJ1089079.1"/>
    <property type="molecule type" value="Genomic_DNA"/>
</dbReference>
<evidence type="ECO:0000313" key="2">
    <source>
        <dbReference type="Proteomes" id="UP001371224"/>
    </source>
</evidence>
<name>A0ABU8LCN9_9MICO</name>
<sequence>MAETDLELLARLRAAAESIDPPATDLADRMIAAIAVTDISREYALLTLISNAETPVRAGAAGGEAETSTLQFSDGSASILLHVAHAERGRRRVDGWVDAGAVEVQLTQNDRTWTTAPDNQGRFAFDEIPPGLSRVRLIIGSDRKDLLTPHFEV</sequence>
<organism evidence="1 2">
    <name type="scientific">Microbacterium bandirmense</name>
    <dbReference type="NCBI Taxonomy" id="3122050"/>
    <lineage>
        <taxon>Bacteria</taxon>
        <taxon>Bacillati</taxon>
        <taxon>Actinomycetota</taxon>
        <taxon>Actinomycetes</taxon>
        <taxon>Micrococcales</taxon>
        <taxon>Microbacteriaceae</taxon>
        <taxon>Microbacterium</taxon>
    </lineage>
</organism>